<feature type="non-terminal residue" evidence="2">
    <location>
        <position position="1"/>
    </location>
</feature>
<accession>A0A7R9MV15</accession>
<protein>
    <submittedName>
        <fullName evidence="2">Uncharacterized protein</fullName>
    </submittedName>
</protein>
<dbReference type="EMBL" id="CAJPVJ010056807">
    <property type="protein sequence ID" value="CAG2183755.1"/>
    <property type="molecule type" value="Genomic_DNA"/>
</dbReference>
<proteinExistence type="predicted"/>
<dbReference type="AlphaFoldDB" id="A0A7R9MV15"/>
<name>A0A7R9MV15_9ACAR</name>
<gene>
    <name evidence="2" type="ORF">ONB1V03_LOCUS23175</name>
</gene>
<reference evidence="2" key="1">
    <citation type="submission" date="2020-11" db="EMBL/GenBank/DDBJ databases">
        <authorList>
            <person name="Tran Van P."/>
        </authorList>
    </citation>
    <scope>NUCLEOTIDE SEQUENCE</scope>
</reference>
<dbReference type="EMBL" id="OC971632">
    <property type="protein sequence ID" value="CAD7666974.1"/>
    <property type="molecule type" value="Genomic_DNA"/>
</dbReference>
<feature type="non-terminal residue" evidence="2">
    <location>
        <position position="124"/>
    </location>
</feature>
<keyword evidence="3" id="KW-1185">Reference proteome</keyword>
<evidence type="ECO:0000313" key="2">
    <source>
        <dbReference type="EMBL" id="CAD7666974.1"/>
    </source>
</evidence>
<sequence length="124" mass="14111">FRTQSDAEIAESRFARDPRVAKNANREQTEGRLEGDDNDDDDRQEEQRMDRQNARRVVPAYGARSPRPQARDARPVTTAARRPNDDCVARVRALRTGGDGRGTDFRLRSRFAPVFDLLCAPVLR</sequence>
<feature type="compositionally biased region" description="Basic and acidic residues" evidence="1">
    <location>
        <begin position="10"/>
        <end position="35"/>
    </location>
</feature>
<evidence type="ECO:0000256" key="1">
    <source>
        <dbReference type="SAM" id="MobiDB-lite"/>
    </source>
</evidence>
<organism evidence="2">
    <name type="scientific">Oppiella nova</name>
    <dbReference type="NCBI Taxonomy" id="334625"/>
    <lineage>
        <taxon>Eukaryota</taxon>
        <taxon>Metazoa</taxon>
        <taxon>Ecdysozoa</taxon>
        <taxon>Arthropoda</taxon>
        <taxon>Chelicerata</taxon>
        <taxon>Arachnida</taxon>
        <taxon>Acari</taxon>
        <taxon>Acariformes</taxon>
        <taxon>Sarcoptiformes</taxon>
        <taxon>Oribatida</taxon>
        <taxon>Brachypylina</taxon>
        <taxon>Oppioidea</taxon>
        <taxon>Oppiidae</taxon>
        <taxon>Oppiella</taxon>
    </lineage>
</organism>
<evidence type="ECO:0000313" key="3">
    <source>
        <dbReference type="Proteomes" id="UP000728032"/>
    </source>
</evidence>
<feature type="region of interest" description="Disordered" evidence="1">
    <location>
        <begin position="1"/>
        <end position="84"/>
    </location>
</feature>
<dbReference type="Proteomes" id="UP000728032">
    <property type="component" value="Unassembled WGS sequence"/>
</dbReference>